<evidence type="ECO:0000313" key="1">
    <source>
        <dbReference type="EMBL" id="CAA9281653.1"/>
    </source>
</evidence>
<dbReference type="Pfam" id="PF13783">
    <property type="entry name" value="DUF4177"/>
    <property type="match status" value="1"/>
</dbReference>
<evidence type="ECO:0008006" key="2">
    <source>
        <dbReference type="Google" id="ProtNLM"/>
    </source>
</evidence>
<proteinExistence type="predicted"/>
<protein>
    <recommendedName>
        <fullName evidence="2">DUF4177 domain-containing protein</fullName>
    </recommendedName>
</protein>
<gene>
    <name evidence="1" type="ORF">AVDCRST_MAG63-3651</name>
</gene>
<reference evidence="1" key="1">
    <citation type="submission" date="2020-02" db="EMBL/GenBank/DDBJ databases">
        <authorList>
            <person name="Meier V. D."/>
        </authorList>
    </citation>
    <scope>NUCLEOTIDE SEQUENCE</scope>
    <source>
        <strain evidence="1">AVDCRST_MAG63</strain>
    </source>
</reference>
<dbReference type="AlphaFoldDB" id="A0A6J4JLF9"/>
<accession>A0A6J4JLF9</accession>
<organism evidence="1">
    <name type="scientific">uncultured Armatimonadetes bacterium</name>
    <dbReference type="NCBI Taxonomy" id="157466"/>
    <lineage>
        <taxon>Bacteria</taxon>
        <taxon>Bacillati</taxon>
        <taxon>Armatimonadota</taxon>
        <taxon>environmental samples</taxon>
    </lineage>
</organism>
<dbReference type="EMBL" id="CADCTO010000481">
    <property type="protein sequence ID" value="CAA9281653.1"/>
    <property type="molecule type" value="Genomic_DNA"/>
</dbReference>
<dbReference type="InterPro" id="IPR025234">
    <property type="entry name" value="YjzH-like"/>
</dbReference>
<sequence>MAAFEYRIVTSADSEDDDETMLNDLGGEGWELVSVHVSEVTYVETDGEDEDAEGDEYVEEVVTYYLKREKAAA</sequence>
<name>A0A6J4JLF9_9BACT</name>